<protein>
    <recommendedName>
        <fullName evidence="3">F-box domain-containing protein</fullName>
    </recommendedName>
</protein>
<organism evidence="1 2">
    <name type="scientific">Diaporthe australafricana</name>
    <dbReference type="NCBI Taxonomy" id="127596"/>
    <lineage>
        <taxon>Eukaryota</taxon>
        <taxon>Fungi</taxon>
        <taxon>Dikarya</taxon>
        <taxon>Ascomycota</taxon>
        <taxon>Pezizomycotina</taxon>
        <taxon>Sordariomycetes</taxon>
        <taxon>Sordariomycetidae</taxon>
        <taxon>Diaporthales</taxon>
        <taxon>Diaporthaceae</taxon>
        <taxon>Diaporthe</taxon>
    </lineage>
</organism>
<dbReference type="Proteomes" id="UP001583177">
    <property type="component" value="Unassembled WGS sequence"/>
</dbReference>
<sequence>MAQRNLADLPVEILQHIARLVRDTHRPSFYAFCVTNKRYRLTFVSLIFHELHVSVNDCRALQNDVNLLLESLLSTVCGGDVTQHVRHLCLKGSLSPMKSDGSEVTMTVTDDSDATTNHEDQLQRLQLEGLDELLDEHEPLLDTSLGEEDHLVTPEENAAWIPVANLIKTLPNLARLVYNCHNQFPPSLLNVLHSHRPQCRLYHHSFRLRSLRSKFDRLDPHELAVATSPCLYSVKLRCGPYDEDGEPDQNPQAIWELVAGLAPNLKEVSVLYLPITKYQYPSGEQRWQGLPGFARGQTGSLTLLSVAGIVPPPLESLHILLMRRHHVSENVDPHANDKHINAATAFFDSLRPLRKLSVAGSILPEILDAILSRHGRTVVDLKLCPFEDPWARMTDYIPYVPMTITKAHILQINDNCPALESLSIYIKRTKSDASEVELYTSLARLRPLRSLFLTLDCSNWRVRRDPDLEDEAWFDEDDKRKFDGSWRALRRGHVRQSFINCAVDETLARSIWDVIATRKDGKRLLSLKLHTTGAMNFGMPGRLFRMADIVHHLSRSWLIERGVRDDEQDALHVRELGLEARKARDKELQDKFEAEGGAQDYEEPHAGVQVFRRIWPEKEVGRHWKDDWTSYPLQI</sequence>
<proteinExistence type="predicted"/>
<dbReference type="EMBL" id="JAWRVE010000066">
    <property type="protein sequence ID" value="KAL1864706.1"/>
    <property type="molecule type" value="Genomic_DNA"/>
</dbReference>
<evidence type="ECO:0008006" key="3">
    <source>
        <dbReference type="Google" id="ProtNLM"/>
    </source>
</evidence>
<gene>
    <name evidence="1" type="ORF">Daus18300_007508</name>
</gene>
<name>A0ABR3WM28_9PEZI</name>
<keyword evidence="2" id="KW-1185">Reference proteome</keyword>
<comment type="caution">
    <text evidence="1">The sequence shown here is derived from an EMBL/GenBank/DDBJ whole genome shotgun (WGS) entry which is preliminary data.</text>
</comment>
<accession>A0ABR3WM28</accession>
<evidence type="ECO:0000313" key="2">
    <source>
        <dbReference type="Proteomes" id="UP001583177"/>
    </source>
</evidence>
<evidence type="ECO:0000313" key="1">
    <source>
        <dbReference type="EMBL" id="KAL1864706.1"/>
    </source>
</evidence>
<reference evidence="1 2" key="1">
    <citation type="journal article" date="2024" name="IMA Fungus">
        <title>IMA Genome - F19 : A genome assembly and annotation guide to empower mycologists, including annotated draft genome sequences of Ceratocystis pirilliformis, Diaporthe australafricana, Fusarium ophioides, Paecilomyces lecythidis, and Sporothrix stenoceras.</title>
        <authorList>
            <person name="Aylward J."/>
            <person name="Wilson A.M."/>
            <person name="Visagie C.M."/>
            <person name="Spraker J."/>
            <person name="Barnes I."/>
            <person name="Buitendag C."/>
            <person name="Ceriani C."/>
            <person name="Del Mar Angel L."/>
            <person name="du Plessis D."/>
            <person name="Fuchs T."/>
            <person name="Gasser K."/>
            <person name="Kramer D."/>
            <person name="Li W."/>
            <person name="Munsamy K."/>
            <person name="Piso A."/>
            <person name="Price J.L."/>
            <person name="Sonnekus B."/>
            <person name="Thomas C."/>
            <person name="van der Nest A."/>
            <person name="van Dijk A."/>
            <person name="van Heerden A."/>
            <person name="van Vuuren N."/>
            <person name="Yilmaz N."/>
            <person name="Duong T.A."/>
            <person name="van der Merwe N.A."/>
            <person name="Wingfield M.J."/>
            <person name="Wingfield B.D."/>
        </authorList>
    </citation>
    <scope>NUCLEOTIDE SEQUENCE [LARGE SCALE GENOMIC DNA]</scope>
    <source>
        <strain evidence="1 2">CMW 18300</strain>
    </source>
</reference>